<evidence type="ECO:0000313" key="2">
    <source>
        <dbReference type="EMBL" id="AZL60761.1"/>
    </source>
</evidence>
<dbReference type="PANTHER" id="PTHR34400">
    <property type="match status" value="1"/>
</dbReference>
<reference evidence="2 3" key="1">
    <citation type="submission" date="2018-12" db="EMBL/GenBank/DDBJ databases">
        <title>Complete genome sequencing of Tabrizicola sp. K13M18.</title>
        <authorList>
            <person name="Bae J.-W."/>
        </authorList>
    </citation>
    <scope>NUCLEOTIDE SEQUENCE [LARGE SCALE GENOMIC DNA]</scope>
    <source>
        <strain evidence="2 3">K13M18</strain>
    </source>
</reference>
<dbReference type="Proteomes" id="UP000282002">
    <property type="component" value="Chromosome"/>
</dbReference>
<evidence type="ECO:0000313" key="3">
    <source>
        <dbReference type="Proteomes" id="UP000282002"/>
    </source>
</evidence>
<feature type="domain" description="Iminophenyl-pyruvate dimer synthase" evidence="1">
    <location>
        <begin position="18"/>
        <end position="243"/>
    </location>
</feature>
<dbReference type="OrthoDB" id="9795032at2"/>
<dbReference type="EMBL" id="CP034328">
    <property type="protein sequence ID" value="AZL60761.1"/>
    <property type="molecule type" value="Genomic_DNA"/>
</dbReference>
<gene>
    <name evidence="2" type="ORF">EI545_19205</name>
</gene>
<keyword evidence="3" id="KW-1185">Reference proteome</keyword>
<evidence type="ECO:0000259" key="1">
    <source>
        <dbReference type="Pfam" id="PF12902"/>
    </source>
</evidence>
<protein>
    <recommendedName>
        <fullName evidence="1">Iminophenyl-pyruvate dimer synthase domain-containing protein</fullName>
    </recommendedName>
</protein>
<dbReference type="InterPro" id="IPR012347">
    <property type="entry name" value="Ferritin-like"/>
</dbReference>
<name>A0A3S8UB27_9RHOB</name>
<dbReference type="PANTHER" id="PTHR34400:SF4">
    <property type="entry name" value="MEMBRANE PROTEIN"/>
    <property type="match status" value="1"/>
</dbReference>
<accession>A0A3S8UB27</accession>
<organism evidence="2 3">
    <name type="scientific">Tabrizicola piscis</name>
    <dbReference type="NCBI Taxonomy" id="2494374"/>
    <lineage>
        <taxon>Bacteria</taxon>
        <taxon>Pseudomonadati</taxon>
        <taxon>Pseudomonadota</taxon>
        <taxon>Alphaproteobacteria</taxon>
        <taxon>Rhodobacterales</taxon>
        <taxon>Paracoccaceae</taxon>
        <taxon>Tabrizicola</taxon>
    </lineage>
</organism>
<sequence length="364" mass="40552">MTGDKAFKEDRQELCDLLQFALMVELSTIPPYATACYSIKEQGQYDRSSPQIVNAEPIEVIRQVMVEEMLHMVLVANVMNAIGCSPIMTDPKQLPRYPQKLLRDKGPELRLRRFDRAQVKSFREVERAVEDPAKARKGQYDTIGGFYIFVKERLKAAIKTHGEGSIFIGNADLQIGASDYYGAGGTIIRVINEESALRAIDKIMDEGEGANLGGMAGDGDRIPGPIGEDRMDVAHYFKFNEILHSRYYRPDDLHDALPSGEDMVVDWSAVCPMRDDPSSQDYVGLPDIQALSDSFNASYSALLHGLEAAFSGNKDQLRSLVPVMYQLRDRAQKLMRVPLPGVVPTAMAGPTWEYVAPQKTTVQD</sequence>
<dbReference type="Gene3D" id="1.20.1260.10">
    <property type="match status" value="1"/>
</dbReference>
<dbReference type="AlphaFoldDB" id="A0A3S8UB27"/>
<proteinExistence type="predicted"/>
<dbReference type="KEGG" id="taw:EI545_19205"/>
<dbReference type="InterPro" id="IPR026820">
    <property type="entry name" value="VioB/RebD_dom"/>
</dbReference>
<dbReference type="Pfam" id="PF12902">
    <property type="entry name" value="Ferritin-like"/>
    <property type="match status" value="1"/>
</dbReference>
<dbReference type="RefSeq" id="WP_125326973.1">
    <property type="nucleotide sequence ID" value="NZ_CP034328.1"/>
</dbReference>